<dbReference type="Gene3D" id="2.160.20.10">
    <property type="entry name" value="Single-stranded right-handed beta-helix, Pectin lyase-like"/>
    <property type="match status" value="1"/>
</dbReference>
<dbReference type="InterPro" id="IPR000743">
    <property type="entry name" value="Glyco_hydro_28"/>
</dbReference>
<dbReference type="AlphaFoldDB" id="A0A5B8UDP3"/>
<dbReference type="InterPro" id="IPR006626">
    <property type="entry name" value="PbH1"/>
</dbReference>
<dbReference type="InterPro" id="IPR051801">
    <property type="entry name" value="GH28_Enzymes"/>
</dbReference>
<name>A0A5B8UDP3_9BACT</name>
<comment type="similarity">
    <text evidence="1 4">Belongs to the glycosyl hydrolase 28 family.</text>
</comment>
<dbReference type="OrthoDB" id="9795222at2"/>
<organism evidence="6 7">
    <name type="scientific">Flavisolibacter ginsenosidimutans</name>
    <dbReference type="NCBI Taxonomy" id="661481"/>
    <lineage>
        <taxon>Bacteria</taxon>
        <taxon>Pseudomonadati</taxon>
        <taxon>Bacteroidota</taxon>
        <taxon>Chitinophagia</taxon>
        <taxon>Chitinophagales</taxon>
        <taxon>Chitinophagaceae</taxon>
        <taxon>Flavisolibacter</taxon>
    </lineage>
</organism>
<evidence type="ECO:0000256" key="1">
    <source>
        <dbReference type="ARBA" id="ARBA00008834"/>
    </source>
</evidence>
<evidence type="ECO:0000313" key="6">
    <source>
        <dbReference type="EMBL" id="QEC54416.1"/>
    </source>
</evidence>
<evidence type="ECO:0000313" key="7">
    <source>
        <dbReference type="Proteomes" id="UP000321204"/>
    </source>
</evidence>
<gene>
    <name evidence="6" type="ORF">FSB75_00365</name>
</gene>
<protein>
    <submittedName>
        <fullName evidence="6">Glycoside hydrolase family 28 protein</fullName>
    </submittedName>
</protein>
<keyword evidence="3 4" id="KW-0326">Glycosidase</keyword>
<dbReference type="InterPro" id="IPR011050">
    <property type="entry name" value="Pectin_lyase_fold/virulence"/>
</dbReference>
<dbReference type="GO" id="GO:0005975">
    <property type="term" value="P:carbohydrate metabolic process"/>
    <property type="evidence" value="ECO:0007669"/>
    <property type="project" value="InterPro"/>
</dbReference>
<keyword evidence="2 4" id="KW-0378">Hydrolase</keyword>
<dbReference type="PANTHER" id="PTHR31339">
    <property type="entry name" value="PECTIN LYASE-RELATED"/>
    <property type="match status" value="1"/>
</dbReference>
<keyword evidence="7" id="KW-1185">Reference proteome</keyword>
<accession>A0A5B8UDP3</accession>
<feature type="chain" id="PRO_5023053719" evidence="5">
    <location>
        <begin position="21"/>
        <end position="547"/>
    </location>
</feature>
<feature type="signal peptide" evidence="5">
    <location>
        <begin position="1"/>
        <end position="20"/>
    </location>
</feature>
<keyword evidence="5" id="KW-0732">Signal</keyword>
<dbReference type="Proteomes" id="UP000321204">
    <property type="component" value="Chromosome"/>
</dbReference>
<dbReference type="SMART" id="SM00710">
    <property type="entry name" value="PbH1"/>
    <property type="match status" value="7"/>
</dbReference>
<dbReference type="EMBL" id="CP042433">
    <property type="protein sequence ID" value="QEC54416.1"/>
    <property type="molecule type" value="Genomic_DNA"/>
</dbReference>
<evidence type="ECO:0000256" key="5">
    <source>
        <dbReference type="SAM" id="SignalP"/>
    </source>
</evidence>
<dbReference type="Pfam" id="PF00295">
    <property type="entry name" value="Glyco_hydro_28"/>
    <property type="match status" value="1"/>
</dbReference>
<dbReference type="GO" id="GO:0004650">
    <property type="term" value="F:polygalacturonase activity"/>
    <property type="evidence" value="ECO:0007669"/>
    <property type="project" value="InterPro"/>
</dbReference>
<evidence type="ECO:0000256" key="2">
    <source>
        <dbReference type="ARBA" id="ARBA00022801"/>
    </source>
</evidence>
<dbReference type="RefSeq" id="WP_146781322.1">
    <property type="nucleotide sequence ID" value="NZ_BAABIO010000006.1"/>
</dbReference>
<evidence type="ECO:0000256" key="3">
    <source>
        <dbReference type="ARBA" id="ARBA00023295"/>
    </source>
</evidence>
<evidence type="ECO:0000256" key="4">
    <source>
        <dbReference type="RuleBase" id="RU361169"/>
    </source>
</evidence>
<dbReference type="SUPFAM" id="SSF51126">
    <property type="entry name" value="Pectin lyase-like"/>
    <property type="match status" value="1"/>
</dbReference>
<sequence>MIKNFIACIVSSVAMISATAQSTAAKFSWTNLPTITEPVFKKDTFNVLRYGAVADGLTLNTTSISKAIDDCSARGGGVVLVPGGLWLTGPIEMKSNVNLHVVRDAVLLFTTDFNQYKLIEGNFEGSRSARNQSPIGGTNLENIAISGRGVIDGNGDAWRMVGRDRLTEAEWKRKVASGGLVSSDGRTWFPSAKTKLAFEQKRNATLQPGQTLKDFDDIKDYLRPNLLVLANCKKVLLEGVTFQNSPAWCLHPLLCEDLTVRAVQVKNPDYAQNGDGIDVESCKNVLIEGSTFDCGDDGICIKSGRDEEGRKRGKPTENVIIRNNLVYKAHGGFVIGSEMSGGARNVFVYDCSFMGTDIGLRFKTARGRGGVVENIYVKNIRMKDIVHDAVFFDMYYFMKPPAANEKIVVPTVTEATPQFQNFYISNVVCNGAERGLFIRGLPEMSVKNIYLDNLVLKTAKGAEIIEADGIHLNNVQLFSQTTKPVIYVENSNHLELNGIRYTANPERLLSVNGEKSGNIVVTNTASSNNPNMVEFNHGANATMVTAK</sequence>
<dbReference type="PANTHER" id="PTHR31339:SF9">
    <property type="entry name" value="PLASMIN AND FIBRONECTIN-BINDING PROTEIN A"/>
    <property type="match status" value="1"/>
</dbReference>
<dbReference type="KEGG" id="fgg:FSB75_00365"/>
<proteinExistence type="inferred from homology"/>
<dbReference type="InterPro" id="IPR012334">
    <property type="entry name" value="Pectin_lyas_fold"/>
</dbReference>
<reference evidence="6 7" key="1">
    <citation type="journal article" date="2015" name="Int. J. Syst. Evol. Microbiol.">
        <title>Flavisolibacter ginsenosidimutans sp. nov., with ginsenoside-converting activity isolated from soil used for cultivating ginseng.</title>
        <authorList>
            <person name="Zhao Y."/>
            <person name="Liu Q."/>
            <person name="Kang M.S."/>
            <person name="Jin F."/>
            <person name="Yu H."/>
            <person name="Im W.T."/>
        </authorList>
    </citation>
    <scope>NUCLEOTIDE SEQUENCE [LARGE SCALE GENOMIC DNA]</scope>
    <source>
        <strain evidence="6 7">Gsoil 636</strain>
    </source>
</reference>